<accession>A0ABY0AZI1</accession>
<protein>
    <recommendedName>
        <fullName evidence="3">Secreted protein</fullName>
    </recommendedName>
</protein>
<dbReference type="EMBL" id="RJJU01000030">
    <property type="protein sequence ID" value="RUM05918.1"/>
    <property type="molecule type" value="Genomic_DNA"/>
</dbReference>
<comment type="caution">
    <text evidence="1">The sequence shown here is derived from an EMBL/GenBank/DDBJ whole genome shotgun (WGS) entry which is preliminary data.</text>
</comment>
<gene>
    <name evidence="1" type="ORF">EFB14_32475</name>
</gene>
<evidence type="ECO:0000313" key="2">
    <source>
        <dbReference type="Proteomes" id="UP000272004"/>
    </source>
</evidence>
<sequence>MRVFFSIAIALFLLKLSDAQQLAVPRHDGLVLKVFVQCAGRKSPLSMNSHDEVFGSHPFKALDWGVRLFKSAYLSCFVI</sequence>
<evidence type="ECO:0000313" key="1">
    <source>
        <dbReference type="EMBL" id="RUM05918.1"/>
    </source>
</evidence>
<dbReference type="Proteomes" id="UP000272004">
    <property type="component" value="Unassembled WGS sequence"/>
</dbReference>
<evidence type="ECO:0008006" key="3">
    <source>
        <dbReference type="Google" id="ProtNLM"/>
    </source>
</evidence>
<keyword evidence="2" id="KW-1185">Reference proteome</keyword>
<organism evidence="1 2">
    <name type="scientific">Rhizobium fabae</name>
    <dbReference type="NCBI Taxonomy" id="573179"/>
    <lineage>
        <taxon>Bacteria</taxon>
        <taxon>Pseudomonadati</taxon>
        <taxon>Pseudomonadota</taxon>
        <taxon>Alphaproteobacteria</taxon>
        <taxon>Hyphomicrobiales</taxon>
        <taxon>Rhizobiaceae</taxon>
        <taxon>Rhizobium/Agrobacterium group</taxon>
        <taxon>Rhizobium</taxon>
    </lineage>
</organism>
<name>A0ABY0AZI1_9HYPH</name>
<reference evidence="1 2" key="1">
    <citation type="submission" date="2018-11" db="EMBL/GenBank/DDBJ databases">
        <authorList>
            <person name="Huo Y."/>
        </authorList>
    </citation>
    <scope>NUCLEOTIDE SEQUENCE [LARGE SCALE GENOMIC DNA]</scope>
    <source>
        <strain evidence="1 2">CCBAU 33202</strain>
    </source>
</reference>
<proteinExistence type="predicted"/>